<proteinExistence type="predicted"/>
<accession>A0A2Z6R881</accession>
<dbReference type="EMBL" id="BEXD01001254">
    <property type="protein sequence ID" value="GBB93181.1"/>
    <property type="molecule type" value="Genomic_DNA"/>
</dbReference>
<reference evidence="1 2" key="1">
    <citation type="submission" date="2017-11" db="EMBL/GenBank/DDBJ databases">
        <title>The genome of Rhizophagus clarus HR1 reveals common genetic basis of auxotrophy among arbuscular mycorrhizal fungi.</title>
        <authorList>
            <person name="Kobayashi Y."/>
        </authorList>
    </citation>
    <scope>NUCLEOTIDE SEQUENCE [LARGE SCALE GENOMIC DNA]</scope>
    <source>
        <strain evidence="1 2">HR1</strain>
    </source>
</reference>
<name>A0A2Z6R881_9GLOM</name>
<organism evidence="1 2">
    <name type="scientific">Rhizophagus clarus</name>
    <dbReference type="NCBI Taxonomy" id="94130"/>
    <lineage>
        <taxon>Eukaryota</taxon>
        <taxon>Fungi</taxon>
        <taxon>Fungi incertae sedis</taxon>
        <taxon>Mucoromycota</taxon>
        <taxon>Glomeromycotina</taxon>
        <taxon>Glomeromycetes</taxon>
        <taxon>Glomerales</taxon>
        <taxon>Glomeraceae</taxon>
        <taxon>Rhizophagus</taxon>
    </lineage>
</organism>
<evidence type="ECO:0000313" key="1">
    <source>
        <dbReference type="EMBL" id="GBB93181.1"/>
    </source>
</evidence>
<gene>
    <name evidence="1" type="ORF">RclHR1_21260002</name>
</gene>
<dbReference type="Proteomes" id="UP000247702">
    <property type="component" value="Unassembled WGS sequence"/>
</dbReference>
<dbReference type="AlphaFoldDB" id="A0A2Z6R881"/>
<evidence type="ECO:0000313" key="2">
    <source>
        <dbReference type="Proteomes" id="UP000247702"/>
    </source>
</evidence>
<sequence>MKTLVTLNDTHFIITVVKGTSVAVFQPGYICEANGVISSVYDTPSGAINFLYHTLFSSKTRFSGTFTPTNTLWYEFLLNWKEHNCNIIELYSALKNIYPEEYQFKERELHAWKALLRSIGCTNITPFEKDKSEKEFWSKTENPADDKHIFLYLYENNFLDMSLPDDHSNPIVNKFWSCFNESLKQIKKDLMEKGEFYQ</sequence>
<comment type="caution">
    <text evidence="1">The sequence shown here is derived from an EMBL/GenBank/DDBJ whole genome shotgun (WGS) entry which is preliminary data.</text>
</comment>
<keyword evidence="2" id="KW-1185">Reference proteome</keyword>
<protein>
    <submittedName>
        <fullName evidence="1">Uncharacterized protein</fullName>
    </submittedName>
</protein>